<dbReference type="Gene3D" id="1.10.510.10">
    <property type="entry name" value="Transferase(Phosphotransferase) domain 1"/>
    <property type="match status" value="1"/>
</dbReference>
<dbReference type="GO" id="GO:0005737">
    <property type="term" value="C:cytoplasm"/>
    <property type="evidence" value="ECO:0007669"/>
    <property type="project" value="TreeGrafter"/>
</dbReference>
<evidence type="ECO:0000256" key="5">
    <source>
        <dbReference type="ARBA" id="ARBA00022741"/>
    </source>
</evidence>
<dbReference type="PROSITE" id="PS50011">
    <property type="entry name" value="PROTEIN_KINASE_DOM"/>
    <property type="match status" value="1"/>
</dbReference>
<dbReference type="InterPro" id="IPR037278">
    <property type="entry name" value="ARFGAP/RecO"/>
</dbReference>
<dbReference type="AlphaFoldDB" id="A0AAN8A7I2"/>
<keyword evidence="16" id="KW-1185">Reference proteome</keyword>
<comment type="catalytic activity">
    <reaction evidence="8">
        <text>L-threonyl-[protein] + ATP = O-phospho-L-threonyl-[protein] + ADP + H(+)</text>
        <dbReference type="Rhea" id="RHEA:46608"/>
        <dbReference type="Rhea" id="RHEA-COMP:11060"/>
        <dbReference type="Rhea" id="RHEA-COMP:11605"/>
        <dbReference type="ChEBI" id="CHEBI:15378"/>
        <dbReference type="ChEBI" id="CHEBI:30013"/>
        <dbReference type="ChEBI" id="CHEBI:30616"/>
        <dbReference type="ChEBI" id="CHEBI:61977"/>
        <dbReference type="ChEBI" id="CHEBI:456216"/>
        <dbReference type="EC" id="2.7.11.1"/>
    </reaction>
</comment>
<dbReference type="GO" id="GO:0004674">
    <property type="term" value="F:protein serine/threonine kinase activity"/>
    <property type="evidence" value="ECO:0007669"/>
    <property type="project" value="UniProtKB-KW"/>
</dbReference>
<keyword evidence="10" id="KW-0862">Zinc</keyword>
<organism evidence="15 16">
    <name type="scientific">Arxiozyma heterogenica</name>
    <dbReference type="NCBI Taxonomy" id="278026"/>
    <lineage>
        <taxon>Eukaryota</taxon>
        <taxon>Fungi</taxon>
        <taxon>Dikarya</taxon>
        <taxon>Ascomycota</taxon>
        <taxon>Saccharomycotina</taxon>
        <taxon>Saccharomycetes</taxon>
        <taxon>Saccharomycetales</taxon>
        <taxon>Saccharomycetaceae</taxon>
        <taxon>Arxiozyma</taxon>
    </lineage>
</organism>
<feature type="binding site" evidence="11">
    <location>
        <position position="433"/>
    </location>
    <ligand>
        <name>ATP</name>
        <dbReference type="ChEBI" id="CHEBI:30616"/>
    </ligand>
</feature>
<dbReference type="GO" id="GO:0031505">
    <property type="term" value="P:fungal-type cell wall organization"/>
    <property type="evidence" value="ECO:0007669"/>
    <property type="project" value="UniProtKB-ARBA"/>
</dbReference>
<keyword evidence="3" id="KW-0723">Serine/threonine-protein kinase</keyword>
<evidence type="ECO:0000313" key="15">
    <source>
        <dbReference type="EMBL" id="KAK5774150.1"/>
    </source>
</evidence>
<evidence type="ECO:0000256" key="3">
    <source>
        <dbReference type="ARBA" id="ARBA00022527"/>
    </source>
</evidence>
<evidence type="ECO:0000256" key="11">
    <source>
        <dbReference type="PROSITE-ProRule" id="PRU10141"/>
    </source>
</evidence>
<dbReference type="InterPro" id="IPR038508">
    <property type="entry name" value="ArfGAP_dom_sf"/>
</dbReference>
<proteinExistence type="inferred from homology"/>
<evidence type="ECO:0000313" key="16">
    <source>
        <dbReference type="Proteomes" id="UP001306508"/>
    </source>
</evidence>
<dbReference type="PROSITE" id="PS00107">
    <property type="entry name" value="PROTEIN_KINASE_ATP"/>
    <property type="match status" value="1"/>
</dbReference>
<keyword evidence="6" id="KW-0418">Kinase</keyword>
<dbReference type="CDD" id="cd08204">
    <property type="entry name" value="ArfGap"/>
    <property type="match status" value="1"/>
</dbReference>
<feature type="domain" description="Arf-GAP" evidence="14">
    <location>
        <begin position="73"/>
        <end position="191"/>
    </location>
</feature>
<evidence type="ECO:0000256" key="7">
    <source>
        <dbReference type="ARBA" id="ARBA00022840"/>
    </source>
</evidence>
<dbReference type="InterPro" id="IPR001164">
    <property type="entry name" value="ArfGAP_dom"/>
</dbReference>
<dbReference type="GO" id="GO:0008270">
    <property type="term" value="F:zinc ion binding"/>
    <property type="evidence" value="ECO:0007669"/>
    <property type="project" value="UniProtKB-KW"/>
</dbReference>
<comment type="similarity">
    <text evidence="1">Belongs to the protein kinase superfamily. STE Ser/Thr protein kinase family. STE20 subfamily.</text>
</comment>
<dbReference type="SUPFAM" id="SSF57863">
    <property type="entry name" value="ArfGap/RecO-like zinc finger"/>
    <property type="match status" value="1"/>
</dbReference>
<evidence type="ECO:0000256" key="9">
    <source>
        <dbReference type="ARBA" id="ARBA00048679"/>
    </source>
</evidence>
<feature type="chain" id="PRO_5042996752" description="non-specific serine/threonine protein kinase" evidence="12">
    <location>
        <begin position="19"/>
        <end position="918"/>
    </location>
</feature>
<dbReference type="InterPro" id="IPR000719">
    <property type="entry name" value="Prot_kinase_dom"/>
</dbReference>
<reference evidence="16" key="1">
    <citation type="submission" date="2023-07" db="EMBL/GenBank/DDBJ databases">
        <title>A draft genome of Kazachstania heterogenica Y-27499.</title>
        <authorList>
            <person name="Donic C."/>
            <person name="Kralova J.S."/>
            <person name="Fidel L."/>
            <person name="Ben-Dor S."/>
            <person name="Jung S."/>
        </authorList>
    </citation>
    <scope>NUCLEOTIDE SEQUENCE [LARGE SCALE GENOMIC DNA]</scope>
    <source>
        <strain evidence="16">Y27499</strain>
    </source>
</reference>
<comment type="catalytic activity">
    <reaction evidence="9">
        <text>L-seryl-[protein] + ATP = O-phospho-L-seryl-[protein] + ADP + H(+)</text>
        <dbReference type="Rhea" id="RHEA:17989"/>
        <dbReference type="Rhea" id="RHEA-COMP:9863"/>
        <dbReference type="Rhea" id="RHEA-COMP:11604"/>
        <dbReference type="ChEBI" id="CHEBI:15378"/>
        <dbReference type="ChEBI" id="CHEBI:29999"/>
        <dbReference type="ChEBI" id="CHEBI:30616"/>
        <dbReference type="ChEBI" id="CHEBI:83421"/>
        <dbReference type="ChEBI" id="CHEBI:456216"/>
        <dbReference type="EC" id="2.7.11.1"/>
    </reaction>
</comment>
<comment type="caution">
    <text evidence="15">The sequence shown here is derived from an EMBL/GenBank/DDBJ whole genome shotgun (WGS) entry which is preliminary data.</text>
</comment>
<evidence type="ECO:0000259" key="13">
    <source>
        <dbReference type="PROSITE" id="PS50011"/>
    </source>
</evidence>
<evidence type="ECO:0000256" key="4">
    <source>
        <dbReference type="ARBA" id="ARBA00022679"/>
    </source>
</evidence>
<protein>
    <recommendedName>
        <fullName evidence="2">non-specific serine/threonine protein kinase</fullName>
        <ecNumber evidence="2">2.7.11.1</ecNumber>
    </recommendedName>
</protein>
<evidence type="ECO:0000256" key="6">
    <source>
        <dbReference type="ARBA" id="ARBA00022777"/>
    </source>
</evidence>
<keyword evidence="10" id="KW-0479">Metal-binding</keyword>
<dbReference type="SMART" id="SM00220">
    <property type="entry name" value="S_TKc"/>
    <property type="match status" value="1"/>
</dbReference>
<sequence>MQFKTVLATFAAVAAVQASNASNATNATNATNRTHSSVSTGAAASNTLNAGIFGAAINHKQHFNELKFKNYNNKLLFKIQSLDKENVKCCDCKSTVDVDWISVNLLCVLCIKCSGIHRSLGSHISKIRSLKLDKFEDNLELKFLITNFTANSFVNDIYEYNLNENQKLKPNCTDLQRSNFINLKYKTKKFIKRAIDIDLDHNEVLNKFLDVLKLNNVRRLYKFLSKLINTNLKQLSISYRNSFDSTLFQVSLNYYRVQSNNDQRLYIITEYLLWNDMIIDSNRDDLAINSNIMANHQIGSTELSKYWALKIKTFGLYDSSQLSYKPISSNKSNMHITTTISNNTTTNSSASSNNTSLLRSKSKKRWSLSYIPKSPTQNIITLHNALKTIKDNSLNNALQPTMLYQIHECVGKGNFGNVYKATNNLTNSTVAIKVIDLENTDDDITTITQEIFFLARLKNEYITHYITSLLDDSMLWIIMEFCGGGSCSDLLKYCYRHGLSEDKVAFITRNVLNGLVYLHNQKIIHRDIKAANILLTLDGHIKIGDFGVSGQIQTTLKRNTFVGTPYWMAPEIIVYHDSNDNYPGDGYNEMADIWSLGITVYELVTGAPPLSKEDPMQVMISIINKSPPRLLDDIYSQDIKGFIINCLQRKPEDRAKPSELLIHSFIVVNADIIANLKEDVMVCNNLKRQYQKFRELNKKKPLYHHVGDALSNKSQSFGCSDTWDFNVNNRETFEYQRIKPSQTESVYYSSAISSNVLRDRDGSFNNCNHNNMTVTPLTIHDTSSLKKNYPCSPLIPVVASQPAHRVIQGVSQNKIIKYDLGSGMEIDTKSKSLSKSLRINQNEEIDCINDVIGYCFKQMEIRANEEETKAYVNTLWQTFLAIENEIPGFADVFVEEFMNRLEMKNSFLESRNCSSINM</sequence>
<dbReference type="GO" id="GO:0005096">
    <property type="term" value="F:GTPase activator activity"/>
    <property type="evidence" value="ECO:0007669"/>
    <property type="project" value="InterPro"/>
</dbReference>
<dbReference type="GO" id="GO:0005524">
    <property type="term" value="F:ATP binding"/>
    <property type="evidence" value="ECO:0007669"/>
    <property type="project" value="UniProtKB-UniRule"/>
</dbReference>
<dbReference type="Pfam" id="PF01412">
    <property type="entry name" value="ArfGap"/>
    <property type="match status" value="1"/>
</dbReference>
<dbReference type="SUPFAM" id="SSF56112">
    <property type="entry name" value="Protein kinase-like (PK-like)"/>
    <property type="match status" value="1"/>
</dbReference>
<dbReference type="EMBL" id="JAWIZZ010000055">
    <property type="protein sequence ID" value="KAK5774150.1"/>
    <property type="molecule type" value="Genomic_DNA"/>
</dbReference>
<evidence type="ECO:0000259" key="14">
    <source>
        <dbReference type="PROSITE" id="PS50115"/>
    </source>
</evidence>
<dbReference type="PANTHER" id="PTHR48012:SF10">
    <property type="entry name" value="FI20177P1"/>
    <property type="match status" value="1"/>
</dbReference>
<dbReference type="PROSITE" id="PS50115">
    <property type="entry name" value="ARFGAP"/>
    <property type="match status" value="1"/>
</dbReference>
<dbReference type="Proteomes" id="UP001306508">
    <property type="component" value="Unassembled WGS sequence"/>
</dbReference>
<dbReference type="InterPro" id="IPR017441">
    <property type="entry name" value="Protein_kinase_ATP_BS"/>
</dbReference>
<dbReference type="EC" id="2.7.11.1" evidence="2"/>
<accession>A0AAN8A7I2</accession>
<gene>
    <name evidence="15" type="ORF">RI543_004437</name>
</gene>
<keyword evidence="5 11" id="KW-0547">Nucleotide-binding</keyword>
<dbReference type="Gene3D" id="1.10.220.150">
    <property type="entry name" value="Arf GTPase activating protein"/>
    <property type="match status" value="1"/>
</dbReference>
<dbReference type="Pfam" id="PF00069">
    <property type="entry name" value="Pkinase"/>
    <property type="match status" value="1"/>
</dbReference>
<dbReference type="PANTHER" id="PTHR48012">
    <property type="entry name" value="STERILE20-LIKE KINASE, ISOFORM B-RELATED"/>
    <property type="match status" value="1"/>
</dbReference>
<evidence type="ECO:0000256" key="10">
    <source>
        <dbReference type="PROSITE-ProRule" id="PRU00288"/>
    </source>
</evidence>
<keyword evidence="4" id="KW-0808">Transferase</keyword>
<evidence type="ECO:0000256" key="8">
    <source>
        <dbReference type="ARBA" id="ARBA00047899"/>
    </source>
</evidence>
<dbReference type="SMART" id="SM00105">
    <property type="entry name" value="ArfGap"/>
    <property type="match status" value="1"/>
</dbReference>
<evidence type="ECO:0000256" key="2">
    <source>
        <dbReference type="ARBA" id="ARBA00012513"/>
    </source>
</evidence>
<dbReference type="InterPro" id="IPR050629">
    <property type="entry name" value="STE20/SPS1-PAK"/>
</dbReference>
<dbReference type="PROSITE" id="PS00108">
    <property type="entry name" value="PROTEIN_KINASE_ST"/>
    <property type="match status" value="1"/>
</dbReference>
<dbReference type="InterPro" id="IPR011009">
    <property type="entry name" value="Kinase-like_dom_sf"/>
</dbReference>
<feature type="domain" description="Protein kinase" evidence="13">
    <location>
        <begin position="404"/>
        <end position="666"/>
    </location>
</feature>
<evidence type="ECO:0000256" key="12">
    <source>
        <dbReference type="SAM" id="SignalP"/>
    </source>
</evidence>
<dbReference type="InterPro" id="IPR008271">
    <property type="entry name" value="Ser/Thr_kinase_AS"/>
</dbReference>
<keyword evidence="7 11" id="KW-0067">ATP-binding</keyword>
<keyword evidence="10" id="KW-0863">Zinc-finger</keyword>
<keyword evidence="12" id="KW-0732">Signal</keyword>
<dbReference type="FunFam" id="1.10.510.10:FF:000499">
    <property type="entry name" value="Serine/threonine-protein kinase KIC1"/>
    <property type="match status" value="1"/>
</dbReference>
<name>A0AAN8A7I2_9SACH</name>
<feature type="signal peptide" evidence="12">
    <location>
        <begin position="1"/>
        <end position="18"/>
    </location>
</feature>
<evidence type="ECO:0000256" key="1">
    <source>
        <dbReference type="ARBA" id="ARBA00008874"/>
    </source>
</evidence>